<feature type="domain" description="CopC" evidence="9">
    <location>
        <begin position="26"/>
        <end position="127"/>
    </location>
</feature>
<dbReference type="NCBIfam" id="NF033814">
    <property type="entry name" value="copper_CopC"/>
    <property type="match status" value="1"/>
</dbReference>
<dbReference type="InterPro" id="IPR007348">
    <property type="entry name" value="CopC_dom"/>
</dbReference>
<dbReference type="SUPFAM" id="SSF81296">
    <property type="entry name" value="E set domains"/>
    <property type="match status" value="1"/>
</dbReference>
<evidence type="ECO:0000256" key="2">
    <source>
        <dbReference type="ARBA" id="ARBA00010509"/>
    </source>
</evidence>
<gene>
    <name evidence="10" type="primary">copC</name>
    <name evidence="10" type="ORF">HBF25_04210</name>
</gene>
<reference evidence="10 11" key="1">
    <citation type="submission" date="2020-03" db="EMBL/GenBank/DDBJ databases">
        <authorList>
            <person name="Lai Q."/>
        </authorList>
    </citation>
    <scope>NUCLEOTIDE SEQUENCE [LARGE SCALE GENOMIC DNA]</scope>
    <source>
        <strain evidence="10 11">CCUG 25036</strain>
    </source>
</reference>
<dbReference type="Pfam" id="PF04234">
    <property type="entry name" value="CopC"/>
    <property type="match status" value="1"/>
</dbReference>
<name>A0A7X5U862_9GAMM</name>
<keyword evidence="5 7" id="KW-0574">Periplasm</keyword>
<dbReference type="GO" id="GO:0042597">
    <property type="term" value="C:periplasmic space"/>
    <property type="evidence" value="ECO:0007669"/>
    <property type="project" value="UniProtKB-SubCell"/>
</dbReference>
<comment type="function">
    <text evidence="7">Involved in copper resistance.</text>
</comment>
<accession>A0A7X5U862</accession>
<protein>
    <recommendedName>
        <fullName evidence="7">Copper resistance protein C</fullName>
    </recommendedName>
</protein>
<evidence type="ECO:0000256" key="7">
    <source>
        <dbReference type="RuleBase" id="RU369037"/>
    </source>
</evidence>
<dbReference type="Gene3D" id="2.60.40.1220">
    <property type="match status" value="1"/>
</dbReference>
<evidence type="ECO:0000259" key="9">
    <source>
        <dbReference type="Pfam" id="PF04234"/>
    </source>
</evidence>
<evidence type="ECO:0000313" key="10">
    <source>
        <dbReference type="EMBL" id="NII05594.1"/>
    </source>
</evidence>
<dbReference type="InterPro" id="IPR032694">
    <property type="entry name" value="CopC/D"/>
</dbReference>
<evidence type="ECO:0000256" key="5">
    <source>
        <dbReference type="ARBA" id="ARBA00022764"/>
    </source>
</evidence>
<dbReference type="PANTHER" id="PTHR34820">
    <property type="entry name" value="INNER MEMBRANE PROTEIN YEBZ"/>
    <property type="match status" value="1"/>
</dbReference>
<dbReference type="GO" id="GO:0005886">
    <property type="term" value="C:plasma membrane"/>
    <property type="evidence" value="ECO:0007669"/>
    <property type="project" value="TreeGrafter"/>
</dbReference>
<dbReference type="GO" id="GO:0006825">
    <property type="term" value="P:copper ion transport"/>
    <property type="evidence" value="ECO:0007669"/>
    <property type="project" value="InterPro"/>
</dbReference>
<proteinExistence type="inferred from homology"/>
<feature type="chain" id="PRO_5031567104" description="Copper resistance protein C" evidence="8">
    <location>
        <begin position="26"/>
        <end position="128"/>
    </location>
</feature>
<comment type="similarity">
    <text evidence="2 7">Belongs to the CopC family.</text>
</comment>
<dbReference type="EMBL" id="JAARLZ010000002">
    <property type="protein sequence ID" value="NII05594.1"/>
    <property type="molecule type" value="Genomic_DNA"/>
</dbReference>
<evidence type="ECO:0000256" key="6">
    <source>
        <dbReference type="ARBA" id="ARBA00023008"/>
    </source>
</evidence>
<evidence type="ECO:0000313" key="11">
    <source>
        <dbReference type="Proteomes" id="UP000490980"/>
    </source>
</evidence>
<sequence length="128" mass="13301">MHTFRSLSLALLAVPAFFASAAAFAHPKLVSSTPADKAEVSAPATVELAFSETLMPQMSGADVVMTSMPGMPGMGAMKVGARASVSDDAKTLIVTPLRPLAPGAYRVDWHVVSTDTHAVKGTLTFSVK</sequence>
<dbReference type="InterPro" id="IPR014756">
    <property type="entry name" value="Ig_E-set"/>
</dbReference>
<organism evidence="10 11">
    <name type="scientific">Luteibacter anthropi</name>
    <dbReference type="NCBI Taxonomy" id="564369"/>
    <lineage>
        <taxon>Bacteria</taxon>
        <taxon>Pseudomonadati</taxon>
        <taxon>Pseudomonadota</taxon>
        <taxon>Gammaproteobacteria</taxon>
        <taxon>Lysobacterales</taxon>
        <taxon>Rhodanobacteraceae</taxon>
        <taxon>Luteibacter</taxon>
    </lineage>
</organism>
<dbReference type="GO" id="GO:0005507">
    <property type="term" value="F:copper ion binding"/>
    <property type="evidence" value="ECO:0007669"/>
    <property type="project" value="UniProtKB-UniRule"/>
</dbReference>
<dbReference type="GO" id="GO:0046688">
    <property type="term" value="P:response to copper ion"/>
    <property type="evidence" value="ECO:0007669"/>
    <property type="project" value="UniProtKB-UniRule"/>
</dbReference>
<dbReference type="PANTHER" id="PTHR34820:SF4">
    <property type="entry name" value="INNER MEMBRANE PROTEIN YEBZ"/>
    <property type="match status" value="1"/>
</dbReference>
<keyword evidence="3 7" id="KW-0479">Metal-binding</keyword>
<keyword evidence="4 7" id="KW-0732">Signal</keyword>
<dbReference type="InterPro" id="IPR047685">
    <property type="entry name" value="CopC-like"/>
</dbReference>
<evidence type="ECO:0000256" key="1">
    <source>
        <dbReference type="ARBA" id="ARBA00004418"/>
    </source>
</evidence>
<dbReference type="InterPro" id="IPR014755">
    <property type="entry name" value="Cu-Rt/internalin_Ig-like"/>
</dbReference>
<dbReference type="Proteomes" id="UP000490980">
    <property type="component" value="Unassembled WGS sequence"/>
</dbReference>
<comment type="caution">
    <text evidence="10">The sequence shown here is derived from an EMBL/GenBank/DDBJ whole genome shotgun (WGS) entry which is preliminary data.</text>
</comment>
<evidence type="ECO:0000256" key="8">
    <source>
        <dbReference type="SAM" id="SignalP"/>
    </source>
</evidence>
<keyword evidence="6 7" id="KW-0186">Copper</keyword>
<keyword evidence="11" id="KW-1185">Reference proteome</keyword>
<evidence type="ECO:0000256" key="4">
    <source>
        <dbReference type="ARBA" id="ARBA00022729"/>
    </source>
</evidence>
<dbReference type="RefSeq" id="WP_166946691.1">
    <property type="nucleotide sequence ID" value="NZ_JAARLZ010000002.1"/>
</dbReference>
<evidence type="ECO:0000256" key="3">
    <source>
        <dbReference type="ARBA" id="ARBA00022723"/>
    </source>
</evidence>
<dbReference type="AlphaFoldDB" id="A0A7X5U862"/>
<feature type="signal peptide" evidence="8">
    <location>
        <begin position="1"/>
        <end position="25"/>
    </location>
</feature>
<comment type="subcellular location">
    <subcellularLocation>
        <location evidence="1 7">Periplasm</location>
    </subcellularLocation>
</comment>